<evidence type="ECO:0000313" key="2">
    <source>
        <dbReference type="Proteomes" id="UP001062846"/>
    </source>
</evidence>
<reference evidence="1" key="1">
    <citation type="submission" date="2022-02" db="EMBL/GenBank/DDBJ databases">
        <title>Plant Genome Project.</title>
        <authorList>
            <person name="Zhang R.-G."/>
        </authorList>
    </citation>
    <scope>NUCLEOTIDE SEQUENCE</scope>
    <source>
        <strain evidence="1">AT1</strain>
    </source>
</reference>
<sequence>MATEVRSGRGRIPVADFKVGKYISGDDDDEHFDSGPMKRSCYSFCMCPGGQVVLTSTNTSELCINGMSFSQRASKWANAALIVTVSSKDFESLNFHGPLAGVEFQEHLYHPRVIDWELRQPATWTSLSARGYSYSWCYARATSLMSFRLVLSGGKCWELEEVRAVFLLKNPGGTDAGFRVYRYQVSSGR</sequence>
<evidence type="ECO:0000313" key="1">
    <source>
        <dbReference type="EMBL" id="KAI8568237.1"/>
    </source>
</evidence>
<dbReference type="Proteomes" id="UP001062846">
    <property type="component" value="Chromosome 2"/>
</dbReference>
<accession>A0ACC0PR66</accession>
<name>A0ACC0PR66_RHOML</name>
<keyword evidence="2" id="KW-1185">Reference proteome</keyword>
<comment type="caution">
    <text evidence="1">The sequence shown here is derived from an EMBL/GenBank/DDBJ whole genome shotgun (WGS) entry which is preliminary data.</text>
</comment>
<organism evidence="1 2">
    <name type="scientific">Rhododendron molle</name>
    <name type="common">Chinese azalea</name>
    <name type="synonym">Azalea mollis</name>
    <dbReference type="NCBI Taxonomy" id="49168"/>
    <lineage>
        <taxon>Eukaryota</taxon>
        <taxon>Viridiplantae</taxon>
        <taxon>Streptophyta</taxon>
        <taxon>Embryophyta</taxon>
        <taxon>Tracheophyta</taxon>
        <taxon>Spermatophyta</taxon>
        <taxon>Magnoliopsida</taxon>
        <taxon>eudicotyledons</taxon>
        <taxon>Gunneridae</taxon>
        <taxon>Pentapetalae</taxon>
        <taxon>asterids</taxon>
        <taxon>Ericales</taxon>
        <taxon>Ericaceae</taxon>
        <taxon>Ericoideae</taxon>
        <taxon>Rhodoreae</taxon>
        <taxon>Rhododendron</taxon>
    </lineage>
</organism>
<gene>
    <name evidence="1" type="ORF">RHMOL_Rhmol02G0183200</name>
</gene>
<dbReference type="EMBL" id="CM046389">
    <property type="protein sequence ID" value="KAI8568237.1"/>
    <property type="molecule type" value="Genomic_DNA"/>
</dbReference>
<protein>
    <submittedName>
        <fullName evidence="1">Uncharacterized protein</fullName>
    </submittedName>
</protein>
<proteinExistence type="predicted"/>